<reference evidence="2" key="1">
    <citation type="submission" date="2022-06" db="EMBL/GenBank/DDBJ databases">
        <title>New cyanobacteria of genus Symplocastrum in benthos of Lake Baikal.</title>
        <authorList>
            <person name="Sorokovikova E."/>
            <person name="Tikhonova I."/>
            <person name="Krasnopeev A."/>
            <person name="Evseev P."/>
            <person name="Gladkikh A."/>
            <person name="Belykh O."/>
        </authorList>
    </citation>
    <scope>NUCLEOTIDE SEQUENCE</scope>
    <source>
        <strain evidence="2">BBK-W-15</strain>
    </source>
</reference>
<dbReference type="GO" id="GO:0005524">
    <property type="term" value="F:ATP binding"/>
    <property type="evidence" value="ECO:0007669"/>
    <property type="project" value="UniProtKB-KW"/>
</dbReference>
<dbReference type="EMBL" id="JAMZMM010000209">
    <property type="protein sequence ID" value="MCP2730517.1"/>
    <property type="molecule type" value="Genomic_DNA"/>
</dbReference>
<dbReference type="InterPro" id="IPR003593">
    <property type="entry name" value="AAA+_ATPase"/>
</dbReference>
<evidence type="ECO:0000313" key="2">
    <source>
        <dbReference type="EMBL" id="MCP2730517.1"/>
    </source>
</evidence>
<dbReference type="Pfam" id="PF05673">
    <property type="entry name" value="DUF815"/>
    <property type="match status" value="1"/>
</dbReference>
<comment type="caution">
    <text evidence="2">The sequence shown here is derived from an EMBL/GenBank/DDBJ whole genome shotgun (WGS) entry which is preliminary data.</text>
</comment>
<keyword evidence="2" id="KW-0067">ATP-binding</keyword>
<name>A0AAE3KTG9_9CYAN</name>
<keyword evidence="2" id="KW-0547">Nucleotide-binding</keyword>
<dbReference type="InterPro" id="IPR008533">
    <property type="entry name" value="DUF815"/>
</dbReference>
<dbReference type="RefSeq" id="WP_254013273.1">
    <property type="nucleotide sequence ID" value="NZ_JAMZMM010000209.1"/>
</dbReference>
<dbReference type="SMART" id="SM00382">
    <property type="entry name" value="AAA"/>
    <property type="match status" value="1"/>
</dbReference>
<dbReference type="Gene3D" id="3.40.50.300">
    <property type="entry name" value="P-loop containing nucleotide triphosphate hydrolases"/>
    <property type="match status" value="1"/>
</dbReference>
<dbReference type="SUPFAM" id="SSF52540">
    <property type="entry name" value="P-loop containing nucleoside triphosphate hydrolases"/>
    <property type="match status" value="1"/>
</dbReference>
<dbReference type="PANTHER" id="PTHR42935">
    <property type="entry name" value="SLR0930 PROTEIN"/>
    <property type="match status" value="1"/>
</dbReference>
<dbReference type="InterPro" id="IPR027417">
    <property type="entry name" value="P-loop_NTPase"/>
</dbReference>
<organism evidence="2 3">
    <name type="scientific">Limnofasciculus baicalensis BBK-W-15</name>
    <dbReference type="NCBI Taxonomy" id="2699891"/>
    <lineage>
        <taxon>Bacteria</taxon>
        <taxon>Bacillati</taxon>
        <taxon>Cyanobacteriota</taxon>
        <taxon>Cyanophyceae</taxon>
        <taxon>Coleofasciculales</taxon>
        <taxon>Coleofasciculaceae</taxon>
        <taxon>Limnofasciculus</taxon>
        <taxon>Limnofasciculus baicalensis</taxon>
    </lineage>
</organism>
<dbReference type="CDD" id="cd00009">
    <property type="entry name" value="AAA"/>
    <property type="match status" value="1"/>
</dbReference>
<evidence type="ECO:0000259" key="1">
    <source>
        <dbReference type="SMART" id="SM00382"/>
    </source>
</evidence>
<evidence type="ECO:0000313" key="3">
    <source>
        <dbReference type="Proteomes" id="UP001204953"/>
    </source>
</evidence>
<dbReference type="AlphaFoldDB" id="A0AAE3KTG9"/>
<gene>
    <name evidence="2" type="ORF">NJ959_18990</name>
</gene>
<keyword evidence="3" id="KW-1185">Reference proteome</keyword>
<proteinExistence type="predicted"/>
<accession>A0AAE3KTG9</accession>
<dbReference type="PANTHER" id="PTHR42935:SF1">
    <property type="entry name" value="SLR0930 PROTEIN"/>
    <property type="match status" value="1"/>
</dbReference>
<protein>
    <submittedName>
        <fullName evidence="2">ATP-binding protein</fullName>
    </submittedName>
</protein>
<feature type="domain" description="AAA+ ATPase" evidence="1">
    <location>
        <begin position="226"/>
        <end position="344"/>
    </location>
</feature>
<sequence length="430" mass="48787">MSYIYSDASLSIQFLRTKAASLLLYQGVFAGAVGQAFLSLLESLSQTREDELGYLLAYGNWFKTLAASGESWQDYLIWQILCDDNPFSRAAQQVPVSDLPYSLVAAVKQDLQTLQLLYEQSNQQLSLSIRKASKSGMKPIVWDMEPQAPSFLPQQSDWANAWVDLANHYRDNGAGLFAQYRALRWQSGELVGIAHPDPVELGELVGYESQQEALVKNTEFLLAGYSALHVLLYGSRGSGKSSLVKALLQKYSDRGLRLIEVAKSDLRDLSAIVERVREVPQKFIIFVDDLSFEEDDEAFKALKVVLEGSVTARSQNIVVYATSNRRHLIREYFSDRPRPRDNDEVHAWDTLQEKLSFSDRFGLTLTFEPANQDTYLKIVRHLADLVKIDLPQEELDYRALQWATRHNGRCGRSARQFIDFLTAEISAEYF</sequence>
<dbReference type="Proteomes" id="UP001204953">
    <property type="component" value="Unassembled WGS sequence"/>
</dbReference>